<dbReference type="Proteomes" id="UP000242913">
    <property type="component" value="Unassembled WGS sequence"/>
</dbReference>
<organism evidence="3">
    <name type="scientific">Onchocerca flexuosa</name>
    <dbReference type="NCBI Taxonomy" id="387005"/>
    <lineage>
        <taxon>Eukaryota</taxon>
        <taxon>Metazoa</taxon>
        <taxon>Ecdysozoa</taxon>
        <taxon>Nematoda</taxon>
        <taxon>Chromadorea</taxon>
        <taxon>Rhabditida</taxon>
        <taxon>Spirurina</taxon>
        <taxon>Spiruromorpha</taxon>
        <taxon>Filarioidea</taxon>
        <taxon>Onchocercidae</taxon>
        <taxon>Onchocerca</taxon>
    </lineage>
</organism>
<protein>
    <submittedName>
        <fullName evidence="1 3">Uncharacterized protein</fullName>
    </submittedName>
</protein>
<proteinExistence type="predicted"/>
<dbReference type="EMBL" id="KZ270259">
    <property type="protein sequence ID" value="OZC06024.1"/>
    <property type="molecule type" value="Genomic_DNA"/>
</dbReference>
<name>A0A183HTR3_9BILA</name>
<keyword evidence="2" id="KW-1185">Reference proteome</keyword>
<dbReference type="WBParaSite" id="OFLC_0001087501-mRNA-1">
    <property type="protein sequence ID" value="OFLC_0001087501-mRNA-1"/>
    <property type="gene ID" value="OFLC_0001087501"/>
</dbReference>
<evidence type="ECO:0000313" key="1">
    <source>
        <dbReference type="EMBL" id="OZC06024.1"/>
    </source>
</evidence>
<dbReference type="STRING" id="387005.A0A183HTR3"/>
<dbReference type="OrthoDB" id="10018191at2759"/>
<dbReference type="AlphaFoldDB" id="A0A183HTR3"/>
<evidence type="ECO:0000313" key="2">
    <source>
        <dbReference type="Proteomes" id="UP000242913"/>
    </source>
</evidence>
<gene>
    <name evidence="1" type="ORF">X798_06992</name>
</gene>
<reference evidence="1 2" key="1">
    <citation type="submission" date="2015-12" db="EMBL/GenBank/DDBJ databases">
        <title>Draft genome of the nematode, Onchocerca flexuosa.</title>
        <authorList>
            <person name="Mitreva M."/>
        </authorList>
    </citation>
    <scope>NUCLEOTIDE SEQUENCE [LARGE SCALE GENOMIC DNA]</scope>
    <source>
        <strain evidence="1">Red Deer</strain>
    </source>
</reference>
<sequence>MITRHLRTHIRPPGSPEFNPLAISQLSLSHSTSQIQQSDTIISDTLGLRPPCLSTNNLSALSSHQFARNPLMMYAANTVATATAVAVTAIADDRLPNSLGGLPLLQNLPLAATAPNLIGSNLQRSAFKAPEKFATSLSAITTSSQNTPSNISNSLTLPSNNSLQLSHSSQTNSTLCRQASIGSFSSTCST</sequence>
<accession>A0A183HTR3</accession>
<reference evidence="3" key="2">
    <citation type="submission" date="2016-06" db="UniProtKB">
        <authorList>
            <consortium name="WormBaseParasite"/>
        </authorList>
    </citation>
    <scope>IDENTIFICATION</scope>
</reference>
<evidence type="ECO:0000313" key="3">
    <source>
        <dbReference type="WBParaSite" id="OFLC_0001087501-mRNA-1"/>
    </source>
</evidence>